<dbReference type="Gene3D" id="2.40.10.340">
    <property type="entry name" value="Rod shape-determining protein MreC, domain 1"/>
    <property type="match status" value="1"/>
</dbReference>
<accession>A0A926DG01</accession>
<organism evidence="8 9">
    <name type="scientific">Feifania hominis</name>
    <dbReference type="NCBI Taxonomy" id="2763660"/>
    <lineage>
        <taxon>Bacteria</taxon>
        <taxon>Bacillati</taxon>
        <taxon>Bacillota</taxon>
        <taxon>Clostridia</taxon>
        <taxon>Eubacteriales</taxon>
        <taxon>Feifaniaceae</taxon>
        <taxon>Feifania</taxon>
    </lineage>
</organism>
<dbReference type="Pfam" id="PF04085">
    <property type="entry name" value="MreC"/>
    <property type="match status" value="1"/>
</dbReference>
<reference evidence="8" key="1">
    <citation type="submission" date="2020-08" db="EMBL/GenBank/DDBJ databases">
        <title>Genome public.</title>
        <authorList>
            <person name="Liu C."/>
            <person name="Sun Q."/>
        </authorList>
    </citation>
    <scope>NUCLEOTIDE SEQUENCE</scope>
    <source>
        <strain evidence="8">BX7</strain>
    </source>
</reference>
<dbReference type="Proteomes" id="UP000620366">
    <property type="component" value="Unassembled WGS sequence"/>
</dbReference>
<evidence type="ECO:0000256" key="1">
    <source>
        <dbReference type="ARBA" id="ARBA00009369"/>
    </source>
</evidence>
<dbReference type="PIRSF" id="PIRSF038471">
    <property type="entry name" value="MreC"/>
    <property type="match status" value="1"/>
</dbReference>
<protein>
    <recommendedName>
        <fullName evidence="2 5">Cell shape-determining protein MreC</fullName>
    </recommendedName>
    <alternativeName>
        <fullName evidence="4 5">Cell shape protein MreC</fullName>
    </alternativeName>
</protein>
<dbReference type="PANTHER" id="PTHR34138:SF1">
    <property type="entry name" value="CELL SHAPE-DETERMINING PROTEIN MREC"/>
    <property type="match status" value="1"/>
</dbReference>
<dbReference type="InterPro" id="IPR042175">
    <property type="entry name" value="Cell/Rod_MreC_2"/>
</dbReference>
<dbReference type="Gene3D" id="2.40.10.350">
    <property type="entry name" value="Rod shape-determining protein MreC, domain 2"/>
    <property type="match status" value="1"/>
</dbReference>
<evidence type="ECO:0000256" key="6">
    <source>
        <dbReference type="SAM" id="Coils"/>
    </source>
</evidence>
<dbReference type="EMBL" id="JACRSP010000005">
    <property type="protein sequence ID" value="MBC8537127.1"/>
    <property type="molecule type" value="Genomic_DNA"/>
</dbReference>
<dbReference type="AlphaFoldDB" id="A0A926DG01"/>
<evidence type="ECO:0000313" key="8">
    <source>
        <dbReference type="EMBL" id="MBC8537127.1"/>
    </source>
</evidence>
<comment type="caution">
    <text evidence="8">The sequence shown here is derived from an EMBL/GenBank/DDBJ whole genome shotgun (WGS) entry which is preliminary data.</text>
</comment>
<keyword evidence="6" id="KW-0175">Coiled coil</keyword>
<dbReference type="InterPro" id="IPR042177">
    <property type="entry name" value="Cell/Rod_1"/>
</dbReference>
<evidence type="ECO:0000256" key="4">
    <source>
        <dbReference type="ARBA" id="ARBA00032089"/>
    </source>
</evidence>
<evidence type="ECO:0000256" key="5">
    <source>
        <dbReference type="PIRNR" id="PIRNR038471"/>
    </source>
</evidence>
<dbReference type="InterPro" id="IPR055342">
    <property type="entry name" value="MreC_beta-barrel_core"/>
</dbReference>
<comment type="similarity">
    <text evidence="1 5">Belongs to the MreC family.</text>
</comment>
<evidence type="ECO:0000256" key="2">
    <source>
        <dbReference type="ARBA" id="ARBA00013855"/>
    </source>
</evidence>
<sequence>MKDFFKNRFFVGFCVVIALVLVLMAVSAASGGRANFLEDAIGAVITPIQKGLTGINNFIADRLSFFGEYKTLKAENEALEARVRELEEDTRELAALQSENAFLKEFLDLKEQRPDFELTTAQVIARDPGNFFYSFTIDRGTLDDIKLNDAVITSDGLVGVVSEVGATYAKVTSIIEQSTPVGAVVSRTRDVAMLEGDISLRDEGLCKLSLLPSAGSAQAGDVVVTSGLGGIFPKGIVIGTVTEVRPEASDISYYAIIDPAVDFQNIRDVVVIRSYIDEVS</sequence>
<dbReference type="GO" id="GO:0005886">
    <property type="term" value="C:plasma membrane"/>
    <property type="evidence" value="ECO:0007669"/>
    <property type="project" value="TreeGrafter"/>
</dbReference>
<keyword evidence="9" id="KW-1185">Reference proteome</keyword>
<keyword evidence="3 5" id="KW-0133">Cell shape</keyword>
<feature type="coiled-coil region" evidence="6">
    <location>
        <begin position="69"/>
        <end position="106"/>
    </location>
</feature>
<dbReference type="InterPro" id="IPR007221">
    <property type="entry name" value="MreC"/>
</dbReference>
<evidence type="ECO:0000313" key="9">
    <source>
        <dbReference type="Proteomes" id="UP000620366"/>
    </source>
</evidence>
<dbReference type="PANTHER" id="PTHR34138">
    <property type="entry name" value="CELL SHAPE-DETERMINING PROTEIN MREC"/>
    <property type="match status" value="1"/>
</dbReference>
<comment type="function">
    <text evidence="5">Involved in formation and maintenance of cell shape.</text>
</comment>
<proteinExistence type="inferred from homology"/>
<evidence type="ECO:0000259" key="7">
    <source>
        <dbReference type="Pfam" id="PF04085"/>
    </source>
</evidence>
<dbReference type="NCBIfam" id="TIGR00219">
    <property type="entry name" value="mreC"/>
    <property type="match status" value="1"/>
</dbReference>
<feature type="domain" description="Rod shape-determining protein MreC beta-barrel core" evidence="7">
    <location>
        <begin position="123"/>
        <end position="272"/>
    </location>
</feature>
<evidence type="ECO:0000256" key="3">
    <source>
        <dbReference type="ARBA" id="ARBA00022960"/>
    </source>
</evidence>
<name>A0A926DG01_9FIRM</name>
<dbReference type="GO" id="GO:0008360">
    <property type="term" value="P:regulation of cell shape"/>
    <property type="evidence" value="ECO:0007669"/>
    <property type="project" value="UniProtKB-KW"/>
</dbReference>
<dbReference type="RefSeq" id="WP_249301432.1">
    <property type="nucleotide sequence ID" value="NZ_JACRSP010000005.1"/>
</dbReference>
<gene>
    <name evidence="8" type="primary">mreC</name>
    <name evidence="8" type="ORF">H8695_10550</name>
</gene>